<evidence type="ECO:0000313" key="2">
    <source>
        <dbReference type="Proteomes" id="UP001055057"/>
    </source>
</evidence>
<reference evidence="1" key="2">
    <citation type="submission" date="2021-08" db="EMBL/GenBank/DDBJ databases">
        <authorList>
            <person name="Tani A."/>
            <person name="Ola A."/>
            <person name="Ogura Y."/>
            <person name="Katsura K."/>
            <person name="Hayashi T."/>
        </authorList>
    </citation>
    <scope>NUCLEOTIDE SEQUENCE</scope>
    <source>
        <strain evidence="1">DSM 23632</strain>
    </source>
</reference>
<comment type="caution">
    <text evidence="1">The sequence shown here is derived from an EMBL/GenBank/DDBJ whole genome shotgun (WGS) entry which is preliminary data.</text>
</comment>
<name>A0ABQ4U6C2_9HYPH</name>
<dbReference type="EMBL" id="BPRB01000418">
    <property type="protein sequence ID" value="GJE62803.1"/>
    <property type="molecule type" value="Genomic_DNA"/>
</dbReference>
<reference evidence="1" key="1">
    <citation type="journal article" date="2021" name="Front. Microbiol.">
        <title>Comprehensive Comparative Genomics and Phenotyping of Methylobacterium Species.</title>
        <authorList>
            <person name="Alessa O."/>
            <person name="Ogura Y."/>
            <person name="Fujitani Y."/>
            <person name="Takami H."/>
            <person name="Hayashi T."/>
            <person name="Sahin N."/>
            <person name="Tani A."/>
        </authorList>
    </citation>
    <scope>NUCLEOTIDE SEQUENCE</scope>
    <source>
        <strain evidence="1">DSM 23632</strain>
    </source>
</reference>
<keyword evidence="2" id="KW-1185">Reference proteome</keyword>
<evidence type="ECO:0008006" key="3">
    <source>
        <dbReference type="Google" id="ProtNLM"/>
    </source>
</evidence>
<sequence>MNDDTFIAALKKAHKEKIVHKEENYLISPAVFDTTLSETTDRGLANVLSANGIWLDVDAGDMTHKDLAAIFPHQRTVVFNSFSSTKAEPRYRVYFPTSRTMSVGEYRSIVNQLIQVVQDCGFPLAKRDPARPGLKAHGIDLTKRHAASLFYLPCQPKDPTGKIWKDHHGEGRKPLDVDNWLEDAIPVETQDYGAEAVQASPEKQTRDRPIFDQARVDDAMEQWNREGVLPGRGDAEMWALSQKLKRAGVPFFDAEAMLLRAARAAHTPQDRLRQARAIMRAARSSWPRYYPHCVVTAVWGAIP</sequence>
<evidence type="ECO:0000313" key="1">
    <source>
        <dbReference type="EMBL" id="GJE62803.1"/>
    </source>
</evidence>
<protein>
    <recommendedName>
        <fullName evidence="3">DNA primase/polymerase bifunctional N-terminal domain-containing protein</fullName>
    </recommendedName>
</protein>
<proteinExistence type="predicted"/>
<accession>A0ABQ4U6C2</accession>
<gene>
    <name evidence="1" type="ORF">MPOCJGCO_4939</name>
</gene>
<organism evidence="1 2">
    <name type="scientific">Methylobacterium trifolii</name>
    <dbReference type="NCBI Taxonomy" id="1003092"/>
    <lineage>
        <taxon>Bacteria</taxon>
        <taxon>Pseudomonadati</taxon>
        <taxon>Pseudomonadota</taxon>
        <taxon>Alphaproteobacteria</taxon>
        <taxon>Hyphomicrobiales</taxon>
        <taxon>Methylobacteriaceae</taxon>
        <taxon>Methylobacterium</taxon>
    </lineage>
</organism>
<dbReference type="Proteomes" id="UP001055057">
    <property type="component" value="Unassembled WGS sequence"/>
</dbReference>